<evidence type="ECO:0000313" key="3">
    <source>
        <dbReference type="Proteomes" id="UP001620461"/>
    </source>
</evidence>
<dbReference type="InterPro" id="IPR046913">
    <property type="entry name" value="ABC-3C_CTD7"/>
</dbReference>
<dbReference type="RefSeq" id="WP_404544775.1">
    <property type="nucleotide sequence ID" value="NZ_JADIKJ010000002.1"/>
</dbReference>
<feature type="domain" description="ABC-three component systems C-terminal" evidence="1">
    <location>
        <begin position="267"/>
        <end position="398"/>
    </location>
</feature>
<keyword evidence="3" id="KW-1185">Reference proteome</keyword>
<protein>
    <recommendedName>
        <fullName evidence="1">ABC-three component systems C-terminal domain-containing protein</fullName>
    </recommendedName>
</protein>
<reference evidence="2 3" key="1">
    <citation type="submission" date="2020-10" db="EMBL/GenBank/DDBJ databases">
        <title>Phylogeny of dyella-like bacteria.</title>
        <authorList>
            <person name="Fu J."/>
        </authorList>
    </citation>
    <scope>NUCLEOTIDE SEQUENCE [LARGE SCALE GENOMIC DNA]</scope>
    <source>
        <strain evidence="2 3">JP1</strain>
    </source>
</reference>
<sequence length="407" mass="46279">MGDAPTDKFSAGEQGLGYIYQARLALLHLLQLPEDTAVFLEKDDDLDFVDGDGGKSLASLKHKAVGDSLTDLSTDFWKSVNIWLVRYKREGRSASNLRFFLFTTGVVSTGSFLTHLLPDQSTASEEATTLVELAEKALGKSKSKLIGEIAKKFNELSAAEKQDFLERILILDSSPRIGDIPALIKDKHMRSIRREHREFVFERLEGWWNDAVIKQLTGAKAEGIFGFEVSDKLSAYAEEYKSDNLPIMFRGKVPPGEIDTENDPRLFVMQLREIGISSNRIRSAIMDYYRAFEQRSTWARENLLVSGEIEEYEDRLADEWGRYRDVAFEDLNMDSAEDALLEAGKTLYNWAEFETGKIESLRIRARVTESYVIRGSFHILADTVPDPRVYWHPRFLDRLGDLLGVVK</sequence>
<proteinExistence type="predicted"/>
<evidence type="ECO:0000259" key="1">
    <source>
        <dbReference type="Pfam" id="PF20283"/>
    </source>
</evidence>
<gene>
    <name evidence="2" type="ORF">ISP15_02610</name>
</gene>
<name>A0ABW8JEF2_9GAMM</name>
<evidence type="ECO:0000313" key="2">
    <source>
        <dbReference type="EMBL" id="MFK2899213.1"/>
    </source>
</evidence>
<comment type="caution">
    <text evidence="2">The sequence shown here is derived from an EMBL/GenBank/DDBJ whole genome shotgun (WGS) entry which is preliminary data.</text>
</comment>
<accession>A0ABW8JEF2</accession>
<dbReference type="EMBL" id="JADIKJ010000002">
    <property type="protein sequence ID" value="MFK2899213.1"/>
    <property type="molecule type" value="Genomic_DNA"/>
</dbReference>
<dbReference type="Pfam" id="PF20283">
    <property type="entry name" value="CTD7"/>
    <property type="match status" value="1"/>
</dbReference>
<organism evidence="2 3">
    <name type="scientific">Dyella jejuensis</name>
    <dbReference type="NCBI Taxonomy" id="1432009"/>
    <lineage>
        <taxon>Bacteria</taxon>
        <taxon>Pseudomonadati</taxon>
        <taxon>Pseudomonadota</taxon>
        <taxon>Gammaproteobacteria</taxon>
        <taxon>Lysobacterales</taxon>
        <taxon>Rhodanobacteraceae</taxon>
        <taxon>Dyella</taxon>
    </lineage>
</organism>
<dbReference type="Proteomes" id="UP001620461">
    <property type="component" value="Unassembled WGS sequence"/>
</dbReference>